<reference evidence="1" key="1">
    <citation type="journal article" date="2021" name="Microb. Physiol.">
        <title>Proteogenomic Insights into the Physiology of Marine, Sulfate-Reducing, Filamentous Desulfonema limicola and Desulfonema magnum.</title>
        <authorList>
            <person name="Schnaars V."/>
            <person name="Wohlbrand L."/>
            <person name="Scheve S."/>
            <person name="Hinrichs C."/>
            <person name="Reinhardt R."/>
            <person name="Rabus R."/>
        </authorList>
    </citation>
    <scope>NUCLEOTIDE SEQUENCE</scope>
    <source>
        <strain evidence="1">4be13</strain>
    </source>
</reference>
<gene>
    <name evidence="1" type="ORF">dnm_023150</name>
</gene>
<evidence type="ECO:0000313" key="1">
    <source>
        <dbReference type="EMBL" id="QTA86294.1"/>
    </source>
</evidence>
<organism evidence="1 2">
    <name type="scientific">Desulfonema magnum</name>
    <dbReference type="NCBI Taxonomy" id="45655"/>
    <lineage>
        <taxon>Bacteria</taxon>
        <taxon>Pseudomonadati</taxon>
        <taxon>Thermodesulfobacteriota</taxon>
        <taxon>Desulfobacteria</taxon>
        <taxon>Desulfobacterales</taxon>
        <taxon>Desulfococcaceae</taxon>
        <taxon>Desulfonema</taxon>
    </lineage>
</organism>
<dbReference type="KEGG" id="dmm:dnm_023150"/>
<proteinExistence type="predicted"/>
<keyword evidence="2" id="KW-1185">Reference proteome</keyword>
<protein>
    <submittedName>
        <fullName evidence="1">Uncharacterized protein</fullName>
    </submittedName>
</protein>
<evidence type="ECO:0000313" key="2">
    <source>
        <dbReference type="Proteomes" id="UP000663722"/>
    </source>
</evidence>
<sequence length="38" mass="4532">MKRNRQGYEKIISVQEDLRGFENLAGLMPTFVTFERKE</sequence>
<dbReference type="Proteomes" id="UP000663722">
    <property type="component" value="Chromosome"/>
</dbReference>
<dbReference type="EMBL" id="CP061800">
    <property type="protein sequence ID" value="QTA86294.1"/>
    <property type="molecule type" value="Genomic_DNA"/>
</dbReference>
<name>A0A975GM41_9BACT</name>
<dbReference type="AlphaFoldDB" id="A0A975GM41"/>
<accession>A0A975GM41</accession>